<proteinExistence type="predicted"/>
<gene>
    <name evidence="1" type="ORF">SAMN02982985_01369</name>
</gene>
<sequence>MARSSHPNKEIEAALRHAEANGWQIKVGGSHAWGRILCPYNNDECRCGEFCITSIWSTPKNSGNHARAILRVVNNCSEQVQLKAPRLKKVE</sequence>
<accession>A0A1I4K9S5</accession>
<evidence type="ECO:0000313" key="1">
    <source>
        <dbReference type="EMBL" id="SFL75361.1"/>
    </source>
</evidence>
<evidence type="ECO:0000313" key="2">
    <source>
        <dbReference type="Proteomes" id="UP000199470"/>
    </source>
</evidence>
<dbReference type="RefSeq" id="WP_093385477.1">
    <property type="nucleotide sequence ID" value="NZ_FOTW01000007.1"/>
</dbReference>
<protein>
    <submittedName>
        <fullName evidence="1">Uncharacterized protein</fullName>
    </submittedName>
</protein>
<reference evidence="1 2" key="1">
    <citation type="submission" date="2016-10" db="EMBL/GenBank/DDBJ databases">
        <authorList>
            <person name="de Groot N.N."/>
        </authorList>
    </citation>
    <scope>NUCLEOTIDE SEQUENCE [LARGE SCALE GENOMIC DNA]</scope>
    <source>
        <strain evidence="1 2">ATCC 43154</strain>
    </source>
</reference>
<dbReference type="OrthoDB" id="8778495at2"/>
<organism evidence="1 2">
    <name type="scientific">Rugamonas rubra</name>
    <dbReference type="NCBI Taxonomy" id="758825"/>
    <lineage>
        <taxon>Bacteria</taxon>
        <taxon>Pseudomonadati</taxon>
        <taxon>Pseudomonadota</taxon>
        <taxon>Betaproteobacteria</taxon>
        <taxon>Burkholderiales</taxon>
        <taxon>Oxalobacteraceae</taxon>
        <taxon>Telluria group</taxon>
        <taxon>Rugamonas</taxon>
    </lineage>
</organism>
<dbReference type="Proteomes" id="UP000199470">
    <property type="component" value="Unassembled WGS sequence"/>
</dbReference>
<name>A0A1I4K9S5_9BURK</name>
<dbReference type="EMBL" id="FOTW01000007">
    <property type="protein sequence ID" value="SFL75361.1"/>
    <property type="molecule type" value="Genomic_DNA"/>
</dbReference>
<keyword evidence="2" id="KW-1185">Reference proteome</keyword>
<dbReference type="AlphaFoldDB" id="A0A1I4K9S5"/>